<organism evidence="1 2">
    <name type="scientific">Batillaria attramentaria</name>
    <dbReference type="NCBI Taxonomy" id="370345"/>
    <lineage>
        <taxon>Eukaryota</taxon>
        <taxon>Metazoa</taxon>
        <taxon>Spiralia</taxon>
        <taxon>Lophotrochozoa</taxon>
        <taxon>Mollusca</taxon>
        <taxon>Gastropoda</taxon>
        <taxon>Caenogastropoda</taxon>
        <taxon>Sorbeoconcha</taxon>
        <taxon>Cerithioidea</taxon>
        <taxon>Batillariidae</taxon>
        <taxon>Batillaria</taxon>
    </lineage>
</organism>
<comment type="caution">
    <text evidence="1">The sequence shown here is derived from an EMBL/GenBank/DDBJ whole genome shotgun (WGS) entry which is preliminary data.</text>
</comment>
<reference evidence="1 2" key="1">
    <citation type="journal article" date="2023" name="Sci. Data">
        <title>Genome assembly of the Korean intertidal mud-creeper Batillaria attramentaria.</title>
        <authorList>
            <person name="Patra A.K."/>
            <person name="Ho P.T."/>
            <person name="Jun S."/>
            <person name="Lee S.J."/>
            <person name="Kim Y."/>
            <person name="Won Y.J."/>
        </authorList>
    </citation>
    <scope>NUCLEOTIDE SEQUENCE [LARGE SCALE GENOMIC DNA]</scope>
    <source>
        <strain evidence="1">Wonlab-2016</strain>
    </source>
</reference>
<feature type="non-terminal residue" evidence="1">
    <location>
        <position position="1"/>
    </location>
</feature>
<dbReference type="EMBL" id="JACVVK020000041">
    <property type="protein sequence ID" value="KAK7499854.1"/>
    <property type="molecule type" value="Genomic_DNA"/>
</dbReference>
<sequence>LRLLHFLRRSYTNIVTCVNGAQVSDTTCRPSAISQINGNLGVQCTCTQGEVQTLMACLLPYNDQFIAALGLKSQGSTCNRDLITDALCSSYTDIVTCANSAQVSDTTCRPSAISQINAQLG</sequence>
<proteinExistence type="predicted"/>
<accession>A0ABD0LLH9</accession>
<protein>
    <submittedName>
        <fullName evidence="1">Uncharacterized protein</fullName>
    </submittedName>
</protein>
<name>A0ABD0LLH9_9CAEN</name>
<keyword evidence="2" id="KW-1185">Reference proteome</keyword>
<evidence type="ECO:0000313" key="1">
    <source>
        <dbReference type="EMBL" id="KAK7499854.1"/>
    </source>
</evidence>
<gene>
    <name evidence="1" type="ORF">BaRGS_00008945</name>
</gene>
<dbReference type="AlphaFoldDB" id="A0ABD0LLH9"/>
<dbReference type="Proteomes" id="UP001519460">
    <property type="component" value="Unassembled WGS sequence"/>
</dbReference>
<evidence type="ECO:0000313" key="2">
    <source>
        <dbReference type="Proteomes" id="UP001519460"/>
    </source>
</evidence>
<feature type="non-terminal residue" evidence="1">
    <location>
        <position position="121"/>
    </location>
</feature>